<gene>
    <name evidence="1" type="ORF">QJ036_03670</name>
</gene>
<proteinExistence type="predicted"/>
<dbReference type="Proteomes" id="UP001300383">
    <property type="component" value="Unassembled WGS sequence"/>
</dbReference>
<protein>
    <submittedName>
        <fullName evidence="1">S24/S26 family peptidase</fullName>
    </submittedName>
</protein>
<keyword evidence="2" id="KW-1185">Reference proteome</keyword>
<reference evidence="1 2" key="1">
    <citation type="submission" date="2023-05" db="EMBL/GenBank/DDBJ databases">
        <title>[ruminococcus] sp. nov., isolated from a pig farm feces dump.</title>
        <authorList>
            <person name="Chang Y.-H."/>
        </authorList>
    </citation>
    <scope>NUCLEOTIDE SEQUENCE [LARGE SCALE GENOMIC DNA]</scope>
    <source>
        <strain evidence="1 2">YH-rum2234</strain>
    </source>
</reference>
<evidence type="ECO:0000313" key="1">
    <source>
        <dbReference type="EMBL" id="MDI9241576.1"/>
    </source>
</evidence>
<dbReference type="Gene3D" id="2.10.109.10">
    <property type="entry name" value="Umud Fragment, subunit A"/>
    <property type="match status" value="1"/>
</dbReference>
<dbReference type="EMBL" id="JASGBQ010000003">
    <property type="protein sequence ID" value="MDI9241576.1"/>
    <property type="molecule type" value="Genomic_DNA"/>
</dbReference>
<comment type="caution">
    <text evidence="1">The sequence shown here is derived from an EMBL/GenBank/DDBJ whole genome shotgun (WGS) entry which is preliminary data.</text>
</comment>
<dbReference type="AlphaFoldDB" id="A0AAP4B7Y1"/>
<evidence type="ECO:0000313" key="2">
    <source>
        <dbReference type="Proteomes" id="UP001300383"/>
    </source>
</evidence>
<organism evidence="1 2">
    <name type="scientific">Fusibacillus kribbianus</name>
    <dbReference type="NCBI Taxonomy" id="3044208"/>
    <lineage>
        <taxon>Bacteria</taxon>
        <taxon>Bacillati</taxon>
        <taxon>Bacillota</taxon>
        <taxon>Clostridia</taxon>
        <taxon>Lachnospirales</taxon>
        <taxon>Lachnospiraceae</taxon>
        <taxon>Fusibacillus</taxon>
    </lineage>
</organism>
<dbReference type="RefSeq" id="WP_283230083.1">
    <property type="nucleotide sequence ID" value="NZ_JASGBQ010000003.1"/>
</dbReference>
<sequence length="159" mass="18644">MQNDIPIKKVDTDLYLNTVKEILKEGREAALILTGNSMSPFLVHERDKILISRVDRPLKKGDMAFFQRVSGQYVMHRIRFVRPGRNGKKQYYFIGDAQTVTEGPIEEDQIFGLIKAVCRKGKWLRPGNFWWEFFRLVWLHMIPFRRAAIKIYSLVCPGK</sequence>
<name>A0AAP4B7Y1_9FIRM</name>
<dbReference type="CDD" id="cd06462">
    <property type="entry name" value="Peptidase_S24_S26"/>
    <property type="match status" value="1"/>
</dbReference>
<accession>A0AAP4B7Y1</accession>